<keyword evidence="2" id="KW-1185">Reference proteome</keyword>
<dbReference type="Pfam" id="PF00090">
    <property type="entry name" value="TSP_1"/>
    <property type="match status" value="2"/>
</dbReference>
<dbReference type="PANTHER" id="PTHR31936">
    <property type="entry name" value="PROTEIN CBG18744"/>
    <property type="match status" value="1"/>
</dbReference>
<feature type="signal peptide" evidence="1">
    <location>
        <begin position="1"/>
        <end position="21"/>
    </location>
</feature>
<evidence type="ECO:0000313" key="3">
    <source>
        <dbReference type="WBParaSite" id="PDA_v2.g2163.t1"/>
    </source>
</evidence>
<accession>A0A914PSH6</accession>
<dbReference type="PROSITE" id="PS50092">
    <property type="entry name" value="TSP1"/>
    <property type="match status" value="3"/>
</dbReference>
<reference evidence="3" key="1">
    <citation type="submission" date="2022-11" db="UniProtKB">
        <authorList>
            <consortium name="WormBaseParasite"/>
        </authorList>
    </citation>
    <scope>IDENTIFICATION</scope>
</reference>
<dbReference type="SUPFAM" id="SSF82895">
    <property type="entry name" value="TSP-1 type 1 repeat"/>
    <property type="match status" value="2"/>
</dbReference>
<dbReference type="AlphaFoldDB" id="A0A914PSH6"/>
<dbReference type="SMART" id="SM00209">
    <property type="entry name" value="TSP1"/>
    <property type="match status" value="4"/>
</dbReference>
<feature type="chain" id="PRO_5037871716" evidence="1">
    <location>
        <begin position="22"/>
        <end position="391"/>
    </location>
</feature>
<keyword evidence="1" id="KW-0732">Signal</keyword>
<proteinExistence type="predicted"/>
<dbReference type="InterPro" id="IPR000884">
    <property type="entry name" value="TSP1_rpt"/>
</dbReference>
<protein>
    <submittedName>
        <fullName evidence="3">Uncharacterized protein</fullName>
    </submittedName>
</protein>
<name>A0A914PSH6_9BILA</name>
<dbReference type="InterPro" id="IPR036383">
    <property type="entry name" value="TSP1_rpt_sf"/>
</dbReference>
<dbReference type="PANTHER" id="PTHR31936:SF5">
    <property type="entry name" value="VENOM PROTEIN"/>
    <property type="match status" value="1"/>
</dbReference>
<evidence type="ECO:0000313" key="2">
    <source>
        <dbReference type="Proteomes" id="UP000887578"/>
    </source>
</evidence>
<dbReference type="Gene3D" id="2.20.100.10">
    <property type="entry name" value="Thrombospondin type-1 (TSP1) repeat"/>
    <property type="match status" value="2"/>
</dbReference>
<evidence type="ECO:0000256" key="1">
    <source>
        <dbReference type="SAM" id="SignalP"/>
    </source>
</evidence>
<dbReference type="WBParaSite" id="PDA_v2.g2163.t1">
    <property type="protein sequence ID" value="PDA_v2.g2163.t1"/>
    <property type="gene ID" value="PDA_v2.g2163"/>
</dbReference>
<sequence length="391" mass="41485">MSKSMIFLVFVFIAIISKCKSQQWSNWELSIPCPDYCGGGFNATFIRTCLNSTSCSGPATISKPCNQNVCQFPRNSCFGSLKSLASNGQVICTTLEAVNKTDPFADTYPCCPPQGIWGSWIETSTCNDTCGGYGNSSRRRICLTEAAGCPCIGESTQSSAPCNTMPCSDRPPCAVGLSLSVVDGLIVCTKNETAIKPLTCCPSSGVWDMWSPWSTCSSLCGGCANATRTRKCASEKYGCPCNNSTIKTETQECNRNACVNGTKCCSPLVPFTLNSGEALCFPPNTIIPTQNNIPLTSTTFATPTSTGSGGNGIWSEWSVSSCTESCGLCGRVIKKRICQNGNTCIGESQQNTTQICGGPSLCPLGLGLPSCCEPAYRAIVEDEYRCILSTS</sequence>
<dbReference type="Proteomes" id="UP000887578">
    <property type="component" value="Unplaced"/>
</dbReference>
<organism evidence="2 3">
    <name type="scientific">Panagrolaimus davidi</name>
    <dbReference type="NCBI Taxonomy" id="227884"/>
    <lineage>
        <taxon>Eukaryota</taxon>
        <taxon>Metazoa</taxon>
        <taxon>Ecdysozoa</taxon>
        <taxon>Nematoda</taxon>
        <taxon>Chromadorea</taxon>
        <taxon>Rhabditida</taxon>
        <taxon>Tylenchina</taxon>
        <taxon>Panagrolaimomorpha</taxon>
        <taxon>Panagrolaimoidea</taxon>
        <taxon>Panagrolaimidae</taxon>
        <taxon>Panagrolaimus</taxon>
    </lineage>
</organism>